<evidence type="ECO:0008006" key="3">
    <source>
        <dbReference type="Google" id="ProtNLM"/>
    </source>
</evidence>
<organism evidence="1 2">
    <name type="scientific">Lentinula raphanica</name>
    <dbReference type="NCBI Taxonomy" id="153919"/>
    <lineage>
        <taxon>Eukaryota</taxon>
        <taxon>Fungi</taxon>
        <taxon>Dikarya</taxon>
        <taxon>Basidiomycota</taxon>
        <taxon>Agaricomycotina</taxon>
        <taxon>Agaricomycetes</taxon>
        <taxon>Agaricomycetidae</taxon>
        <taxon>Agaricales</taxon>
        <taxon>Marasmiineae</taxon>
        <taxon>Omphalotaceae</taxon>
        <taxon>Lentinula</taxon>
    </lineage>
</organism>
<dbReference type="Proteomes" id="UP001163846">
    <property type="component" value="Unassembled WGS sequence"/>
</dbReference>
<keyword evidence="2" id="KW-1185">Reference proteome</keyword>
<name>A0AA38P6U6_9AGAR</name>
<evidence type="ECO:0000313" key="2">
    <source>
        <dbReference type="Proteomes" id="UP001163846"/>
    </source>
</evidence>
<evidence type="ECO:0000313" key="1">
    <source>
        <dbReference type="EMBL" id="KAJ3837251.1"/>
    </source>
</evidence>
<reference evidence="1" key="1">
    <citation type="submission" date="2022-08" db="EMBL/GenBank/DDBJ databases">
        <authorList>
            <consortium name="DOE Joint Genome Institute"/>
            <person name="Min B."/>
            <person name="Riley R."/>
            <person name="Sierra-Patev S."/>
            <person name="Naranjo-Ortiz M."/>
            <person name="Looney B."/>
            <person name="Konkel Z."/>
            <person name="Slot J.C."/>
            <person name="Sakamoto Y."/>
            <person name="Steenwyk J.L."/>
            <person name="Rokas A."/>
            <person name="Carro J."/>
            <person name="Camarero S."/>
            <person name="Ferreira P."/>
            <person name="Molpeceres G."/>
            <person name="Ruiz-Duenas F.J."/>
            <person name="Serrano A."/>
            <person name="Henrissat B."/>
            <person name="Drula E."/>
            <person name="Hughes K.W."/>
            <person name="Mata J.L."/>
            <person name="Ishikawa N.K."/>
            <person name="Vargas-Isla R."/>
            <person name="Ushijima S."/>
            <person name="Smith C.A."/>
            <person name="Ahrendt S."/>
            <person name="Andreopoulos W."/>
            <person name="He G."/>
            <person name="Labutti K."/>
            <person name="Lipzen A."/>
            <person name="Ng V."/>
            <person name="Sandor L."/>
            <person name="Barry K."/>
            <person name="Martinez A.T."/>
            <person name="Xiao Y."/>
            <person name="Gibbons J.G."/>
            <person name="Terashima K."/>
            <person name="Hibbett D.S."/>
            <person name="Grigoriev I.V."/>
        </authorList>
    </citation>
    <scope>NUCLEOTIDE SEQUENCE</scope>
    <source>
        <strain evidence="1">TFB9207</strain>
    </source>
</reference>
<proteinExistence type="predicted"/>
<gene>
    <name evidence="1" type="ORF">F5878DRAFT_622909</name>
</gene>
<sequence>MCSISELPTELIQLIIDFALHSIGDSLISNALNFALVSRAWTIHARSQLELWLDENRVKFQKLRTFTELCQHPLSTFKFIGALILSNYGSTRMTRSLLDHTAVNTFLNRRFPTKKKGLILEGVFSQLKVLTFDRVGWWTLNQTARDSIHNSFQLVTELHLRHVSFSDIQEFQVLICSFPLLERLHMTLQQSFTSFSVLKTPTNLQLPKTLYSIEIRTEDISTLRGLATITPCPSLRRFRWRSNVFYHLEEECAIVGKFLAAAGSSLVELSLEFGVDTMSNDIRVRKPAQEVAIQQFERFHDCVDLAKNTSLQRLTLDIRPDPYLHF</sequence>
<accession>A0AA38P6U6</accession>
<protein>
    <recommendedName>
        <fullName evidence="3">F-box domain-containing protein</fullName>
    </recommendedName>
</protein>
<comment type="caution">
    <text evidence="1">The sequence shown here is derived from an EMBL/GenBank/DDBJ whole genome shotgun (WGS) entry which is preliminary data.</text>
</comment>
<dbReference type="AlphaFoldDB" id="A0AA38P6U6"/>
<dbReference type="EMBL" id="MU806259">
    <property type="protein sequence ID" value="KAJ3837251.1"/>
    <property type="molecule type" value="Genomic_DNA"/>
</dbReference>